<dbReference type="SUPFAM" id="SSF81338">
    <property type="entry name" value="Aquaporin-like"/>
    <property type="match status" value="1"/>
</dbReference>
<evidence type="ECO:0000313" key="8">
    <source>
        <dbReference type="EMBL" id="URZ10602.1"/>
    </source>
</evidence>
<dbReference type="PANTHER" id="PTHR43829:SF9">
    <property type="entry name" value="AQUAPORIN-9"/>
    <property type="match status" value="1"/>
</dbReference>
<reference evidence="8 9" key="1">
    <citation type="submission" date="2022-04" db="EMBL/GenBank/DDBJ databases">
        <title>Genome sequence of C. roseum typestrain.</title>
        <authorList>
            <person name="Poehlein A."/>
            <person name="Schoch T."/>
            <person name="Duerre P."/>
            <person name="Daniel R."/>
        </authorList>
    </citation>
    <scope>NUCLEOTIDE SEQUENCE [LARGE SCALE GENOMIC DNA]</scope>
    <source>
        <strain evidence="8 9">DSM 7320</strain>
    </source>
</reference>
<accession>A0A1S8L1P0</accession>
<comment type="subcellular location">
    <subcellularLocation>
        <location evidence="1">Membrane</location>
        <topology evidence="1">Multi-pass membrane protein</topology>
    </subcellularLocation>
</comment>
<keyword evidence="5" id="KW-1133">Transmembrane helix</keyword>
<evidence type="ECO:0000256" key="7">
    <source>
        <dbReference type="RuleBase" id="RU000477"/>
    </source>
</evidence>
<evidence type="ECO:0000256" key="1">
    <source>
        <dbReference type="ARBA" id="ARBA00004141"/>
    </source>
</evidence>
<evidence type="ECO:0000256" key="2">
    <source>
        <dbReference type="ARBA" id="ARBA00006175"/>
    </source>
</evidence>
<proteinExistence type="inferred from homology"/>
<protein>
    <submittedName>
        <fullName evidence="8">Glycerol facilitator-aquaporin gla</fullName>
    </submittedName>
</protein>
<gene>
    <name evidence="8" type="primary">gla</name>
    <name evidence="8" type="ORF">CROST_013120</name>
</gene>
<dbReference type="Gene3D" id="1.20.1080.10">
    <property type="entry name" value="Glycerol uptake facilitator protein"/>
    <property type="match status" value="1"/>
</dbReference>
<dbReference type="EMBL" id="CP096983">
    <property type="protein sequence ID" value="URZ10602.1"/>
    <property type="molecule type" value="Genomic_DNA"/>
</dbReference>
<keyword evidence="3 7" id="KW-0813">Transport</keyword>
<evidence type="ECO:0000256" key="5">
    <source>
        <dbReference type="ARBA" id="ARBA00022989"/>
    </source>
</evidence>
<dbReference type="CDD" id="cd00333">
    <property type="entry name" value="MIP"/>
    <property type="match status" value="1"/>
</dbReference>
<dbReference type="Proteomes" id="UP000190951">
    <property type="component" value="Chromosome"/>
</dbReference>
<dbReference type="GO" id="GO:0015254">
    <property type="term" value="F:glycerol channel activity"/>
    <property type="evidence" value="ECO:0007669"/>
    <property type="project" value="TreeGrafter"/>
</dbReference>
<dbReference type="KEGG" id="crw:CROST_013120"/>
<dbReference type="InterPro" id="IPR000425">
    <property type="entry name" value="MIP"/>
</dbReference>
<dbReference type="AlphaFoldDB" id="A0A1S8L1P0"/>
<keyword evidence="9" id="KW-1185">Reference proteome</keyword>
<dbReference type="RefSeq" id="WP_077835659.1">
    <property type="nucleotide sequence ID" value="NZ_CP096983.1"/>
</dbReference>
<evidence type="ECO:0000313" key="9">
    <source>
        <dbReference type="Proteomes" id="UP000190951"/>
    </source>
</evidence>
<dbReference type="NCBIfam" id="TIGR00861">
    <property type="entry name" value="MIP"/>
    <property type="match status" value="1"/>
</dbReference>
<comment type="similarity">
    <text evidence="2 7">Belongs to the MIP/aquaporin (TC 1.A.8) family.</text>
</comment>
<dbReference type="Pfam" id="PF00230">
    <property type="entry name" value="MIP"/>
    <property type="match status" value="1"/>
</dbReference>
<organism evidence="8 9">
    <name type="scientific">Clostridium felsineum</name>
    <dbReference type="NCBI Taxonomy" id="36839"/>
    <lineage>
        <taxon>Bacteria</taxon>
        <taxon>Bacillati</taxon>
        <taxon>Bacillota</taxon>
        <taxon>Clostridia</taxon>
        <taxon>Eubacteriales</taxon>
        <taxon>Clostridiaceae</taxon>
        <taxon>Clostridium</taxon>
    </lineage>
</organism>
<name>A0A1S8L1P0_9CLOT</name>
<dbReference type="InterPro" id="IPR050363">
    <property type="entry name" value="MIP/Aquaporin"/>
</dbReference>
<evidence type="ECO:0000256" key="4">
    <source>
        <dbReference type="ARBA" id="ARBA00022692"/>
    </source>
</evidence>
<evidence type="ECO:0000256" key="3">
    <source>
        <dbReference type="ARBA" id="ARBA00022448"/>
    </source>
</evidence>
<dbReference type="InterPro" id="IPR023271">
    <property type="entry name" value="Aquaporin-like"/>
</dbReference>
<dbReference type="PROSITE" id="PS00221">
    <property type="entry name" value="MIP"/>
    <property type="match status" value="1"/>
</dbReference>
<dbReference type="InterPro" id="IPR022357">
    <property type="entry name" value="MIP_CS"/>
</dbReference>
<evidence type="ECO:0000256" key="6">
    <source>
        <dbReference type="ARBA" id="ARBA00023136"/>
    </source>
</evidence>
<dbReference type="PANTHER" id="PTHR43829">
    <property type="entry name" value="AQUAPORIN OR AQUAGLYCEROPORIN RELATED"/>
    <property type="match status" value="1"/>
</dbReference>
<keyword evidence="4 7" id="KW-0812">Transmembrane</keyword>
<dbReference type="PRINTS" id="PR00783">
    <property type="entry name" value="MINTRINSICP"/>
</dbReference>
<dbReference type="GO" id="GO:0005886">
    <property type="term" value="C:plasma membrane"/>
    <property type="evidence" value="ECO:0007669"/>
    <property type="project" value="TreeGrafter"/>
</dbReference>
<dbReference type="STRING" id="84029.CROST_33450"/>
<keyword evidence="6" id="KW-0472">Membrane</keyword>
<sequence length="241" mass="25634">MHYSLAVRLVCEMLGTAILILFGNGAVANVELKGTKGYRNGWIIIAVGYGVGVMIPALMFNKISGSQTNPAMTIGMAVNGLFPWKEVIPYILAQFVGAILGQVILYFVYLPFYKETQDTKSILGTCSTISASGSHVNGFITEFFGTFLLVLGAMFILNSTAVESTPAVGYVGLGFLVCSLVTSLGGPTGPGLNPARDLGPRIVHALLPLKNKGKSDWSYAWIPVVAPIVGSILAILLYKQV</sequence>